<reference evidence="2 3" key="1">
    <citation type="submission" date="2020-08" db="EMBL/GenBank/DDBJ databases">
        <title>Genomic Encyclopedia of Type Strains, Phase IV (KMG-IV): sequencing the most valuable type-strain genomes for metagenomic binning, comparative biology and taxonomic classification.</title>
        <authorList>
            <person name="Goeker M."/>
        </authorList>
    </citation>
    <scope>NUCLEOTIDE SEQUENCE [LARGE SCALE GENOMIC DNA]</scope>
    <source>
        <strain evidence="2 3">DSM 45615</strain>
    </source>
</reference>
<sequence length="443" mass="48633">MPHHAPGGARRLTLNSVIRRHQIEATRTTSLWEDETALHSPDVVLALSACVRDNFPGARMTWGFSWGALTDPGDRYAAIRATVRELSERHGDDVTFVPGGFFANRYATRDQVAADVAEALAILRGEFPRPVTSLLAGFLAAENIERAGREGVRTAQANIWSQFDIDLQDGDGSIAYPYYPSRGNFLVPGRGEDRIDVVSLDGWTVDLLAARAAGMSAEGADTPYNSRMGIGPIETLHRMPLDRALRQMRHTSQAHLNPANVARNGLGWLTDNYEVAEVARGMAIDPAILRAFGEWLGWLRATWPDLECPTMAELGEEHRAAHPDNESLRYILQQEGSGIDASTAGERVTWFMNADFRLGVVDGRGPAEVFDYTDYRGAAPEPRGVGERNWSLLGEINQKRTRPQDRPVPVAEFFAARPALAEELAARYAGAAELEVCFGTVAP</sequence>
<gene>
    <name evidence="2" type="ORF">HNP84_001160</name>
</gene>
<dbReference type="RefSeq" id="WP_185048276.1">
    <property type="nucleotide sequence ID" value="NZ_BAABIX010000022.1"/>
</dbReference>
<accession>A0A840NS36</accession>
<feature type="domain" description="DUF3863" evidence="1">
    <location>
        <begin position="8"/>
        <end position="352"/>
    </location>
</feature>
<keyword evidence="3" id="KW-1185">Reference proteome</keyword>
<evidence type="ECO:0000313" key="2">
    <source>
        <dbReference type="EMBL" id="MBB5131454.1"/>
    </source>
</evidence>
<dbReference type="Pfam" id="PF12979">
    <property type="entry name" value="DUF3863"/>
    <property type="match status" value="1"/>
</dbReference>
<name>A0A840NS36_9ACTN</name>
<dbReference type="InterPro" id="IPR024334">
    <property type="entry name" value="DUF3863"/>
</dbReference>
<dbReference type="Proteomes" id="UP000578449">
    <property type="component" value="Unassembled WGS sequence"/>
</dbReference>
<dbReference type="Gene3D" id="3.30.1120.110">
    <property type="match status" value="1"/>
</dbReference>
<evidence type="ECO:0000259" key="1">
    <source>
        <dbReference type="Pfam" id="PF12979"/>
    </source>
</evidence>
<dbReference type="EMBL" id="JACHGN010000002">
    <property type="protein sequence ID" value="MBB5131454.1"/>
    <property type="molecule type" value="Genomic_DNA"/>
</dbReference>
<dbReference type="Gene3D" id="3.20.20.510">
    <property type="entry name" value="Uncharacterised protein PF12979, DUF3863"/>
    <property type="match status" value="1"/>
</dbReference>
<protein>
    <recommendedName>
        <fullName evidence="1">DUF3863 domain-containing protein</fullName>
    </recommendedName>
</protein>
<evidence type="ECO:0000313" key="3">
    <source>
        <dbReference type="Proteomes" id="UP000578449"/>
    </source>
</evidence>
<dbReference type="AlphaFoldDB" id="A0A840NS36"/>
<proteinExistence type="predicted"/>
<organism evidence="2 3">
    <name type="scientific">Thermocatellispora tengchongensis</name>
    <dbReference type="NCBI Taxonomy" id="1073253"/>
    <lineage>
        <taxon>Bacteria</taxon>
        <taxon>Bacillati</taxon>
        <taxon>Actinomycetota</taxon>
        <taxon>Actinomycetes</taxon>
        <taxon>Streptosporangiales</taxon>
        <taxon>Streptosporangiaceae</taxon>
        <taxon>Thermocatellispora</taxon>
    </lineage>
</organism>
<comment type="caution">
    <text evidence="2">The sequence shown here is derived from an EMBL/GenBank/DDBJ whole genome shotgun (WGS) entry which is preliminary data.</text>
</comment>